<evidence type="ECO:0000313" key="2">
    <source>
        <dbReference type="EMBL" id="RSH93014.1"/>
    </source>
</evidence>
<accession>A0A427YPH1</accession>
<protein>
    <submittedName>
        <fullName evidence="2">Uncharacterized protein</fullName>
    </submittedName>
</protein>
<sequence>MPTEGIIGQRNTVPSRGFDQGEHGAGIGAAGGYDESNPKATPIADKYMGGGDSYGALGTGRAPIDIDQDTAGTRQAPLGAAVGLGSLGHGQSQAGTGGSAVSGAYEGSGTRDGLTGEAHSHRVGAGAGYLGENFPQPGSTGTTTSAALAGTAAGATAGAGLAATRSQGADGSIAGPAGGAGGHYTTTTSSSATQQGVAAGAGAGAGLTGQSNVIGDEYSKRSVAGGEYGHNPAVATTTGGNGPLGAGAAAGGLGAAGTAGAVGQTDSGAASSGATTGHFGTVDDHNRGGEPYPQDRLQPLSHETPLMEAKEPVSDPKELDTGGPHSLVYQESTGKYVHRHDLEGSR</sequence>
<proteinExistence type="predicted"/>
<evidence type="ECO:0000313" key="3">
    <source>
        <dbReference type="Proteomes" id="UP000279259"/>
    </source>
</evidence>
<dbReference type="Proteomes" id="UP000279259">
    <property type="component" value="Unassembled WGS sequence"/>
</dbReference>
<feature type="compositionally biased region" description="Polar residues" evidence="1">
    <location>
        <begin position="264"/>
        <end position="275"/>
    </location>
</feature>
<name>A0A427YPH1_9TREE</name>
<feature type="compositionally biased region" description="Basic and acidic residues" evidence="1">
    <location>
        <begin position="308"/>
        <end position="320"/>
    </location>
</feature>
<feature type="compositionally biased region" description="Gly residues" evidence="1">
    <location>
        <begin position="243"/>
        <end position="257"/>
    </location>
</feature>
<dbReference type="STRING" id="1890683.A0A427YPH1"/>
<keyword evidence="3" id="KW-1185">Reference proteome</keyword>
<dbReference type="EMBL" id="RSCD01000005">
    <property type="protein sequence ID" value="RSH93014.1"/>
    <property type="molecule type" value="Genomic_DNA"/>
</dbReference>
<organism evidence="2 3">
    <name type="scientific">Saitozyma podzolica</name>
    <dbReference type="NCBI Taxonomy" id="1890683"/>
    <lineage>
        <taxon>Eukaryota</taxon>
        <taxon>Fungi</taxon>
        <taxon>Dikarya</taxon>
        <taxon>Basidiomycota</taxon>
        <taxon>Agaricomycotina</taxon>
        <taxon>Tremellomycetes</taxon>
        <taxon>Tremellales</taxon>
        <taxon>Trimorphomycetaceae</taxon>
        <taxon>Saitozyma</taxon>
    </lineage>
</organism>
<feature type="region of interest" description="Disordered" evidence="1">
    <location>
        <begin position="1"/>
        <end position="119"/>
    </location>
</feature>
<dbReference type="AlphaFoldDB" id="A0A427YPH1"/>
<reference evidence="2 3" key="1">
    <citation type="submission" date="2018-11" db="EMBL/GenBank/DDBJ databases">
        <title>Genome sequence of Saitozyma podzolica DSM 27192.</title>
        <authorList>
            <person name="Aliyu H."/>
            <person name="Gorte O."/>
            <person name="Ochsenreither K."/>
        </authorList>
    </citation>
    <scope>NUCLEOTIDE SEQUENCE [LARGE SCALE GENOMIC DNA]</scope>
    <source>
        <strain evidence="2 3">DSM 27192</strain>
    </source>
</reference>
<feature type="region of interest" description="Disordered" evidence="1">
    <location>
        <begin position="243"/>
        <end position="346"/>
    </location>
</feature>
<evidence type="ECO:0000256" key="1">
    <source>
        <dbReference type="SAM" id="MobiDB-lite"/>
    </source>
</evidence>
<gene>
    <name evidence="2" type="ORF">EHS25_008462</name>
</gene>
<dbReference type="OrthoDB" id="2576413at2759"/>
<comment type="caution">
    <text evidence="2">The sequence shown here is derived from an EMBL/GenBank/DDBJ whole genome shotgun (WGS) entry which is preliminary data.</text>
</comment>